<dbReference type="SMART" id="SM00347">
    <property type="entry name" value="HTH_MARR"/>
    <property type="match status" value="1"/>
</dbReference>
<organism evidence="2 3">
    <name type="scientific">Thiohalorhabdus methylotrophus</name>
    <dbReference type="NCBI Taxonomy" id="3242694"/>
    <lineage>
        <taxon>Bacteria</taxon>
        <taxon>Pseudomonadati</taxon>
        <taxon>Pseudomonadota</taxon>
        <taxon>Gammaproteobacteria</taxon>
        <taxon>Thiohalorhabdales</taxon>
        <taxon>Thiohalorhabdaceae</taxon>
        <taxon>Thiohalorhabdus</taxon>
    </lineage>
</organism>
<evidence type="ECO:0000313" key="2">
    <source>
        <dbReference type="EMBL" id="MFA9462215.1"/>
    </source>
</evidence>
<dbReference type="InterPro" id="IPR036390">
    <property type="entry name" value="WH_DNA-bd_sf"/>
</dbReference>
<dbReference type="PANTHER" id="PTHR39515">
    <property type="entry name" value="CONSERVED PROTEIN"/>
    <property type="match status" value="1"/>
</dbReference>
<reference evidence="2 3" key="1">
    <citation type="submission" date="2024-08" db="EMBL/GenBank/DDBJ databases">
        <title>Whole-genome sequencing of halo(alkali)philic microorganisms from hypersaline lakes.</title>
        <authorList>
            <person name="Sorokin D.Y."/>
            <person name="Merkel A.Y."/>
            <person name="Messina E."/>
            <person name="Yakimov M."/>
        </authorList>
    </citation>
    <scope>NUCLEOTIDE SEQUENCE [LARGE SCALE GENOMIC DNA]</scope>
    <source>
        <strain evidence="2 3">Cl-TMA</strain>
    </source>
</reference>
<accession>A0ABV4U1P8</accession>
<dbReference type="Gene3D" id="1.10.10.10">
    <property type="entry name" value="Winged helix-like DNA-binding domain superfamily/Winged helix DNA-binding domain"/>
    <property type="match status" value="1"/>
</dbReference>
<dbReference type="SUPFAM" id="SSF46785">
    <property type="entry name" value="Winged helix' DNA-binding domain"/>
    <property type="match status" value="1"/>
</dbReference>
<feature type="domain" description="HTH marR-type" evidence="1">
    <location>
        <begin position="9"/>
        <end position="140"/>
    </location>
</feature>
<comment type="caution">
    <text evidence="2">The sequence shown here is derived from an EMBL/GenBank/DDBJ whole genome shotgun (WGS) entry which is preliminary data.</text>
</comment>
<dbReference type="Pfam" id="PF01047">
    <property type="entry name" value="MarR"/>
    <property type="match status" value="1"/>
</dbReference>
<dbReference type="Proteomes" id="UP001575181">
    <property type="component" value="Unassembled WGS sequence"/>
</dbReference>
<evidence type="ECO:0000259" key="1">
    <source>
        <dbReference type="PROSITE" id="PS50995"/>
    </source>
</evidence>
<gene>
    <name evidence="2" type="ORF">ACERLL_15460</name>
</gene>
<dbReference type="RefSeq" id="WP_373656999.1">
    <property type="nucleotide sequence ID" value="NZ_JBGUAW010000011.1"/>
</dbReference>
<dbReference type="PROSITE" id="PS50995">
    <property type="entry name" value="HTH_MARR_2"/>
    <property type="match status" value="1"/>
</dbReference>
<keyword evidence="3" id="KW-1185">Reference proteome</keyword>
<dbReference type="InterPro" id="IPR036388">
    <property type="entry name" value="WH-like_DNA-bd_sf"/>
</dbReference>
<dbReference type="PANTHER" id="PTHR39515:SF2">
    <property type="entry name" value="HTH-TYPE TRANSCRIPTIONAL REGULATOR RV0880"/>
    <property type="match status" value="1"/>
</dbReference>
<sequence length="158" mass="17189">MPPQDNSTDPSLGAELLSVIARLNRWATRNADLALPVAQARLLAQIDALQSARIGDLAQADHCSQPTMTTQVRRLEAAGLVYRRTDPHDARAVRISLTARGRGLLDDVRAARAAVITPLIEKLPEDERLQIRAALDTLTNLLHAAGPVPHGTDEQEEK</sequence>
<dbReference type="InterPro" id="IPR000835">
    <property type="entry name" value="HTH_MarR-typ"/>
</dbReference>
<protein>
    <submittedName>
        <fullName evidence="2">MarR family winged helix-turn-helix transcriptional regulator</fullName>
    </submittedName>
</protein>
<proteinExistence type="predicted"/>
<dbReference type="EMBL" id="JBGUAW010000011">
    <property type="protein sequence ID" value="MFA9462215.1"/>
    <property type="molecule type" value="Genomic_DNA"/>
</dbReference>
<name>A0ABV4U1P8_9GAMM</name>
<dbReference type="InterPro" id="IPR052526">
    <property type="entry name" value="HTH-type_Bedaq_tolerance"/>
</dbReference>
<evidence type="ECO:0000313" key="3">
    <source>
        <dbReference type="Proteomes" id="UP001575181"/>
    </source>
</evidence>